<name>A0ABU9Z9Y5_9HYPH</name>
<dbReference type="Proteomes" id="UP001404845">
    <property type="component" value="Unassembled WGS sequence"/>
</dbReference>
<evidence type="ECO:0000256" key="1">
    <source>
        <dbReference type="SAM" id="SignalP"/>
    </source>
</evidence>
<gene>
    <name evidence="2" type="ORF">PUR21_10375</name>
</gene>
<evidence type="ECO:0000313" key="3">
    <source>
        <dbReference type="Proteomes" id="UP001404845"/>
    </source>
</evidence>
<keyword evidence="1" id="KW-0732">Signal</keyword>
<proteinExistence type="predicted"/>
<feature type="chain" id="PRO_5046238492" evidence="1">
    <location>
        <begin position="29"/>
        <end position="214"/>
    </location>
</feature>
<reference evidence="2 3" key="1">
    <citation type="journal article" date="2023" name="PLoS ONE">
        <title>Complete genome assembly of Hawai'i environmental nontuberculous mycobacteria reveals unexpected co-isolation with methylobacteria.</title>
        <authorList>
            <person name="Hendrix J."/>
            <person name="Epperson L.E."/>
            <person name="Tong E.I."/>
            <person name="Chan Y.L."/>
            <person name="Hasan N.A."/>
            <person name="Dawrs S.N."/>
            <person name="Norton G.J."/>
            <person name="Virdi R."/>
            <person name="Crooks J.L."/>
            <person name="Chan E.D."/>
            <person name="Honda J.R."/>
            <person name="Strong M."/>
        </authorList>
    </citation>
    <scope>NUCLEOTIDE SEQUENCE [LARGE SCALE GENOMIC DNA]</scope>
    <source>
        <strain evidence="2 3">NJH_HI01</strain>
    </source>
</reference>
<keyword evidence="3" id="KW-1185">Reference proteome</keyword>
<protein>
    <submittedName>
        <fullName evidence="2">Uncharacterized protein</fullName>
    </submittedName>
</protein>
<evidence type="ECO:0000313" key="2">
    <source>
        <dbReference type="EMBL" id="MEN3228030.1"/>
    </source>
</evidence>
<comment type="caution">
    <text evidence="2">The sequence shown here is derived from an EMBL/GenBank/DDBJ whole genome shotgun (WGS) entry which is preliminary data.</text>
</comment>
<organism evidence="2 3">
    <name type="scientific">Methylorubrum rhodesianum</name>
    <dbReference type="NCBI Taxonomy" id="29427"/>
    <lineage>
        <taxon>Bacteria</taxon>
        <taxon>Pseudomonadati</taxon>
        <taxon>Pseudomonadota</taxon>
        <taxon>Alphaproteobacteria</taxon>
        <taxon>Hyphomicrobiales</taxon>
        <taxon>Methylobacteriaceae</taxon>
        <taxon>Methylorubrum</taxon>
    </lineage>
</organism>
<accession>A0ABU9Z9Y5</accession>
<dbReference type="EMBL" id="JAQYXL010000001">
    <property type="protein sequence ID" value="MEN3228030.1"/>
    <property type="molecule type" value="Genomic_DNA"/>
</dbReference>
<feature type="signal peptide" evidence="1">
    <location>
        <begin position="1"/>
        <end position="28"/>
    </location>
</feature>
<dbReference type="RefSeq" id="WP_183667989.1">
    <property type="nucleotide sequence ID" value="NZ_JACHOS010000008.1"/>
</dbReference>
<sequence>MILRRATLGSVRAPLCLALALAAAPALAQPKADPDWPCAQRKVTTLGYGSFWTGPDLAEAGEWGNDREAAQLARKLASRRTELREVDTLLDEFTEKLDPAEKSKRLTRVFAGVFEIINGERSTVMNGITRYAQGQRRLAERIRDEADKVSELKDSPDSDPTKVASKEVANLESQFNWDRRIFDERNQSVSYVCEVPTLLEQRLGELARRIQSRV</sequence>